<name>A0A3M7TAH3_BRAPC</name>
<evidence type="ECO:0000256" key="1">
    <source>
        <dbReference type="ARBA" id="ARBA00005857"/>
    </source>
</evidence>
<dbReference type="InterPro" id="IPR011990">
    <property type="entry name" value="TPR-like_helical_dom_sf"/>
</dbReference>
<reference evidence="5 6" key="1">
    <citation type="journal article" date="2018" name="Sci. Rep.">
        <title>Genomic signatures of local adaptation to the degree of environmental predictability in rotifers.</title>
        <authorList>
            <person name="Franch-Gras L."/>
            <person name="Hahn C."/>
            <person name="Garcia-Roger E.M."/>
            <person name="Carmona M.J."/>
            <person name="Serra M."/>
            <person name="Gomez A."/>
        </authorList>
    </citation>
    <scope>NUCLEOTIDE SEQUENCE [LARGE SCALE GENOMIC DNA]</scope>
    <source>
        <strain evidence="5">HYR1</strain>
    </source>
</reference>
<dbReference type="PANTHER" id="PTHR16263:SF4">
    <property type="entry name" value="TETRATRICOPEPTIDE REPEAT PROTEIN 38"/>
    <property type="match status" value="1"/>
</dbReference>
<evidence type="ECO:0000313" key="6">
    <source>
        <dbReference type="Proteomes" id="UP000276133"/>
    </source>
</evidence>
<proteinExistence type="inferred from homology"/>
<dbReference type="Gene3D" id="1.25.40.10">
    <property type="entry name" value="Tetratricopeptide repeat domain"/>
    <property type="match status" value="1"/>
</dbReference>
<dbReference type="Proteomes" id="UP000276133">
    <property type="component" value="Unassembled WGS sequence"/>
</dbReference>
<evidence type="ECO:0000256" key="4">
    <source>
        <dbReference type="ARBA" id="ARBA00022803"/>
    </source>
</evidence>
<keyword evidence="6" id="KW-1185">Reference proteome</keyword>
<evidence type="ECO:0000313" key="5">
    <source>
        <dbReference type="EMBL" id="RNA44621.1"/>
    </source>
</evidence>
<dbReference type="EMBL" id="REGN01000082">
    <property type="protein sequence ID" value="RNA44621.1"/>
    <property type="molecule type" value="Genomic_DNA"/>
</dbReference>
<gene>
    <name evidence="5" type="ORF">BpHYR1_035214</name>
</gene>
<accession>A0A3M7TAH3</accession>
<organism evidence="5 6">
    <name type="scientific">Brachionus plicatilis</name>
    <name type="common">Marine rotifer</name>
    <name type="synonym">Brachionus muelleri</name>
    <dbReference type="NCBI Taxonomy" id="10195"/>
    <lineage>
        <taxon>Eukaryota</taxon>
        <taxon>Metazoa</taxon>
        <taxon>Spiralia</taxon>
        <taxon>Gnathifera</taxon>
        <taxon>Rotifera</taxon>
        <taxon>Eurotatoria</taxon>
        <taxon>Monogononta</taxon>
        <taxon>Pseudotrocha</taxon>
        <taxon>Ploima</taxon>
        <taxon>Brachionidae</taxon>
        <taxon>Brachionus</taxon>
    </lineage>
</organism>
<dbReference type="PANTHER" id="PTHR16263">
    <property type="entry name" value="TETRATRICOPEPTIDE REPEAT PROTEIN 38"/>
    <property type="match status" value="1"/>
</dbReference>
<dbReference type="SUPFAM" id="SSF48452">
    <property type="entry name" value="TPR-like"/>
    <property type="match status" value="1"/>
</dbReference>
<evidence type="ECO:0000256" key="3">
    <source>
        <dbReference type="ARBA" id="ARBA00022737"/>
    </source>
</evidence>
<dbReference type="AlphaFoldDB" id="A0A3M7TAH3"/>
<dbReference type="CDD" id="cd05804">
    <property type="entry name" value="StaR_like"/>
    <property type="match status" value="1"/>
</dbReference>
<dbReference type="InterPro" id="IPR033891">
    <property type="entry name" value="TTC38"/>
</dbReference>
<sequence length="479" mass="55860">MSFKNCEWWKSQGLGMNTTSNEACKFFDLTLDQLVTWKEDDQFGGIDGSIARIMSADENFVMGHVIKSGLELIGSSNGFHENNPQLIDHLLNLVKKYQKDLTKRELLHVDAIKNLHYGNLDKSCDIWESILVQHPNDMLAIKFSHDTYFYTGQHAQMRDSISRILPFWQSDVKMSGYLQGMHSFGYVQSNFFQEAKESALRALEINRNDGWATHTICHFNEYRNNFNEGIKFLRNTETDWSGCNLISPHNYWHLALYHIERGEHQAALEIFDQNITQYLELNRTLDMVDVISLLYRLKLDNCKIDLSERWSRLMDVFRNRISDHGYIFNDMHLILMLCSCKDKQGEKEFFDSLIRYLNKDNQDVVIDYCNNVIGMKNTENYIKKINRNIGVNIFDGIKHFELSEYDKVVDCLRPIRYDIVKIGGSNAQRDLLNQILVHSALLSSNEENKKFGLGLINERFGLKPDSNLTKRIQTRLLLH</sequence>
<dbReference type="OrthoDB" id="1427555at2759"/>
<keyword evidence="3" id="KW-0677">Repeat</keyword>
<protein>
    <recommendedName>
        <fullName evidence="2">Tetratricopeptide repeat protein 38</fullName>
    </recommendedName>
</protein>
<evidence type="ECO:0000256" key="2">
    <source>
        <dbReference type="ARBA" id="ARBA00019992"/>
    </source>
</evidence>
<keyword evidence="4" id="KW-0802">TPR repeat</keyword>
<comment type="caution">
    <text evidence="5">The sequence shown here is derived from an EMBL/GenBank/DDBJ whole genome shotgun (WGS) entry which is preliminary data.</text>
</comment>
<comment type="similarity">
    <text evidence="1">Belongs to the TTC38 family.</text>
</comment>